<dbReference type="Pfam" id="PF05345">
    <property type="entry name" value="He_PIG"/>
    <property type="match status" value="2"/>
</dbReference>
<evidence type="ECO:0000256" key="3">
    <source>
        <dbReference type="ARBA" id="ARBA00022801"/>
    </source>
</evidence>
<feature type="active site" description="Charge relay system" evidence="5 6">
    <location>
        <position position="196"/>
    </location>
</feature>
<keyword evidence="3 6" id="KW-0378">Hydrolase</keyword>
<dbReference type="GO" id="GO:0006508">
    <property type="term" value="P:proteolysis"/>
    <property type="evidence" value="ECO:0007669"/>
    <property type="project" value="UniProtKB-KW"/>
</dbReference>
<feature type="active site" description="Charge relay system" evidence="5 6">
    <location>
        <position position="621"/>
    </location>
</feature>
<organism evidence="9 10">
    <name type="scientific">Micrococcus terreus</name>
    <dbReference type="NCBI Taxonomy" id="574650"/>
    <lineage>
        <taxon>Bacteria</taxon>
        <taxon>Bacillati</taxon>
        <taxon>Actinomycetota</taxon>
        <taxon>Actinomycetes</taxon>
        <taxon>Micrococcales</taxon>
        <taxon>Micrococcaceae</taxon>
        <taxon>Micrococcus</taxon>
    </lineage>
</organism>
<dbReference type="PROSITE" id="PS51892">
    <property type="entry name" value="SUBTILASE"/>
    <property type="match status" value="1"/>
</dbReference>
<dbReference type="Proteomes" id="UP000198881">
    <property type="component" value="Unassembled WGS sequence"/>
</dbReference>
<sequence length="1370" mass="141908">MTPLPPRVRHRRALAAAVASAGLLASSLATLPAVAAPGGAEPTGPGQVNDAAASAFTEGRYIVTLAGEPAVTYTGGIKGLAPTAAEGNQFDTEAAAVQKYDRHLRLQQQSVASSQGVEIGTHFTTALNGFVADLTAEQALELSKDPRVLAVEEDVQNAPDYSSTDYLGLPGENGTWNSTYGGVENAGKGVVIGIIDSGYYPEQEFLAGEPVQPLADGASPEVGVPYRDSDGRIAMLKADGGTFKGECQEGQDFSADTCNSKVVAARYFADDFIRLVPPTQIAPHEKNSPVDVGGHGTHTATTAAGNAGVEQTIDGETYGTGSGVAPEAKVSVYKICWEDTNPDTGGCYTSASVGAIEAAIQDNVDVLNYSISGNNNSTTDSVARAFRSAAAAGIFVAASGGNSGPTANTVNHSSPWLTTVAASTFSNEMTATAEFADGTKFRGASSTRVAVEDKDVVLAEEVGLEGKSANEARLCHLGALDPAKAEDKIVVCDRGETARVEKSQAVKDAGGVGMVLVNIGGGSEDADVHSVPTVHTSDESIKTKVSTTDLKASIVVGDTTGLPEAPLPQIAGFSSRGPSNAVNNELLKPDISAPGVNVMAGISPHDPGANGNTFGLMSGTSMSAPNVAGLAALLAAQHPDWSPMAVKSAMMTTSTDVKKGDGSVDADNFATGAGHVDPKAMDAPGLVYESTLDEWTRVGSTINPLPARQVNLASVAIPDVGASASVERTVTATEDGTWTLSGDIPGYAVSAAPATLELKEGEKAQVTLTFTRQGAPSEWVHGSFTWTSATGKTVTSPVTLRGLDLVAPSDVTGEGPSGSAPVELMPGISGTLTPAFAGLTQGEKESITKAPGNVSLTEDASNRVKKVTVPVGTKALVVAVDSQRAGDDWDLRLRTPSSSLITTGATMAMSERIVVPNPEPGEWTTLTQMFATSDRSEATADLGIAVVRDDARNLSVTPDPLVVTAGQDMEATVHWKGLSEGTWYGAVEWRPGVNTLLTVEVGPQPDLVLSPIADATATVGQAIAPISVELNREDADVTVTGLPEGVSYDPATGAIAGTPAESGSFEITVTATVGAETATQTFTLTVEEAVPALAISPIADVAASEGEQIAPIAVEVNRDDAEITVAGLPAGVSFDSSTGVISGAPTAPGTFEVTVTAVLGEESVTETFTLTVEAVVVPEPEPEPVPTCKLPEFSDNPATAPMYDAIRWMQCSEISLGYSDGTFKPRKDVSRGESVAFIYRYVDPEFTAAQAKDFTDVPVNHTFFQPISWAKETKVSTGYTDGTFKPGREVTRGEFASFLYRAVVENRGAQASADSFDDVPAGSAHRVAIEWLQREGLSTGYVDGTFRPTQPITRAEVAALMHRYDLSQED</sequence>
<dbReference type="SUPFAM" id="SSF52743">
    <property type="entry name" value="Subtilisin-like"/>
    <property type="match status" value="1"/>
</dbReference>
<dbReference type="STRING" id="574650.SAMN04487966_10793"/>
<dbReference type="PROSITE" id="PS51318">
    <property type="entry name" value="TAT"/>
    <property type="match status" value="1"/>
</dbReference>
<dbReference type="InterPro" id="IPR013783">
    <property type="entry name" value="Ig-like_fold"/>
</dbReference>
<keyword evidence="4 6" id="KW-0720">Serine protease</keyword>
<dbReference type="Gene3D" id="3.30.70.80">
    <property type="entry name" value="Peptidase S8 propeptide/proteinase inhibitor I9"/>
    <property type="match status" value="1"/>
</dbReference>
<dbReference type="Pfam" id="PF17766">
    <property type="entry name" value="fn3_6"/>
    <property type="match status" value="1"/>
</dbReference>
<evidence type="ECO:0000256" key="6">
    <source>
        <dbReference type="PROSITE-ProRule" id="PRU01240"/>
    </source>
</evidence>
<feature type="active site" description="Charge relay system" evidence="5 6">
    <location>
        <position position="295"/>
    </location>
</feature>
<evidence type="ECO:0000256" key="5">
    <source>
        <dbReference type="PIRSR" id="PIRSR615500-1"/>
    </source>
</evidence>
<feature type="chain" id="PRO_5011499724" evidence="7">
    <location>
        <begin position="36"/>
        <end position="1370"/>
    </location>
</feature>
<accession>A0A1I7MNG7</accession>
<comment type="similarity">
    <text evidence="1 6">Belongs to the peptidase S8 family.</text>
</comment>
<dbReference type="GO" id="GO:0005975">
    <property type="term" value="P:carbohydrate metabolic process"/>
    <property type="evidence" value="ECO:0007669"/>
    <property type="project" value="UniProtKB-ARBA"/>
</dbReference>
<dbReference type="Pfam" id="PF00395">
    <property type="entry name" value="SLH"/>
    <property type="match status" value="3"/>
</dbReference>
<dbReference type="CDD" id="cd02120">
    <property type="entry name" value="PA_subtilisin_like"/>
    <property type="match status" value="1"/>
</dbReference>
<dbReference type="Pfam" id="PF02225">
    <property type="entry name" value="PA"/>
    <property type="match status" value="1"/>
</dbReference>
<gene>
    <name evidence="9" type="ORF">SAMN04487966_10793</name>
</gene>
<dbReference type="GO" id="GO:0016020">
    <property type="term" value="C:membrane"/>
    <property type="evidence" value="ECO:0007669"/>
    <property type="project" value="InterPro"/>
</dbReference>
<dbReference type="PROSITE" id="PS00138">
    <property type="entry name" value="SUBTILASE_SER"/>
    <property type="match status" value="1"/>
</dbReference>
<feature type="signal peptide" evidence="7">
    <location>
        <begin position="1"/>
        <end position="35"/>
    </location>
</feature>
<dbReference type="InterPro" id="IPR041469">
    <property type="entry name" value="Subtilisin-like_FN3"/>
</dbReference>
<keyword evidence="10" id="KW-1185">Reference proteome</keyword>
<dbReference type="InterPro" id="IPR036852">
    <property type="entry name" value="Peptidase_S8/S53_dom_sf"/>
</dbReference>
<dbReference type="InterPro" id="IPR015500">
    <property type="entry name" value="Peptidase_S8_subtilisin-rel"/>
</dbReference>
<dbReference type="PRINTS" id="PR00723">
    <property type="entry name" value="SUBTILISIN"/>
</dbReference>
<dbReference type="Gene3D" id="3.50.30.30">
    <property type="match status" value="1"/>
</dbReference>
<evidence type="ECO:0000256" key="1">
    <source>
        <dbReference type="ARBA" id="ARBA00011073"/>
    </source>
</evidence>
<evidence type="ECO:0000256" key="4">
    <source>
        <dbReference type="ARBA" id="ARBA00022825"/>
    </source>
</evidence>
<name>A0A1I7MNG7_9MICC</name>
<dbReference type="InterPro" id="IPR045051">
    <property type="entry name" value="SBT"/>
</dbReference>
<dbReference type="EMBL" id="FPCG01000007">
    <property type="protein sequence ID" value="SFV23448.1"/>
    <property type="molecule type" value="Genomic_DNA"/>
</dbReference>
<dbReference type="InterPro" id="IPR023828">
    <property type="entry name" value="Peptidase_S8_Ser-AS"/>
</dbReference>
<dbReference type="InterPro" id="IPR001119">
    <property type="entry name" value="SLH_dom"/>
</dbReference>
<dbReference type="GO" id="GO:0005509">
    <property type="term" value="F:calcium ion binding"/>
    <property type="evidence" value="ECO:0007669"/>
    <property type="project" value="InterPro"/>
</dbReference>
<dbReference type="PANTHER" id="PTHR10795">
    <property type="entry name" value="PROPROTEIN CONVERTASE SUBTILISIN/KEXIN"/>
    <property type="match status" value="1"/>
</dbReference>
<feature type="domain" description="SLH" evidence="8">
    <location>
        <begin position="1312"/>
        <end position="1370"/>
    </location>
</feature>
<evidence type="ECO:0000256" key="2">
    <source>
        <dbReference type="ARBA" id="ARBA00022670"/>
    </source>
</evidence>
<protein>
    <submittedName>
        <fullName evidence="9">S-layer homology domain-containing protein</fullName>
    </submittedName>
</protein>
<dbReference type="InterPro" id="IPR010259">
    <property type="entry name" value="S8pro/Inhibitor_I9"/>
</dbReference>
<feature type="domain" description="SLH" evidence="8">
    <location>
        <begin position="1250"/>
        <end position="1311"/>
    </location>
</feature>
<dbReference type="InterPro" id="IPR006311">
    <property type="entry name" value="TAT_signal"/>
</dbReference>
<evidence type="ECO:0000313" key="9">
    <source>
        <dbReference type="EMBL" id="SFV23448.1"/>
    </source>
</evidence>
<dbReference type="RefSeq" id="WP_091697715.1">
    <property type="nucleotide sequence ID" value="NZ_FPCG01000007.1"/>
</dbReference>
<dbReference type="OrthoDB" id="614750at2"/>
<evidence type="ECO:0000259" key="8">
    <source>
        <dbReference type="PROSITE" id="PS51272"/>
    </source>
</evidence>
<dbReference type="Pfam" id="PF00082">
    <property type="entry name" value="Peptidase_S8"/>
    <property type="match status" value="1"/>
</dbReference>
<evidence type="ECO:0000256" key="7">
    <source>
        <dbReference type="SAM" id="SignalP"/>
    </source>
</evidence>
<dbReference type="Gene3D" id="3.40.50.200">
    <property type="entry name" value="Peptidase S8/S53 domain"/>
    <property type="match status" value="1"/>
</dbReference>
<proteinExistence type="inferred from homology"/>
<keyword evidence="2 6" id="KW-0645">Protease</keyword>
<dbReference type="Gene3D" id="2.60.40.2310">
    <property type="match status" value="1"/>
</dbReference>
<reference evidence="9 10" key="1">
    <citation type="submission" date="2016-10" db="EMBL/GenBank/DDBJ databases">
        <authorList>
            <person name="de Groot N.N."/>
        </authorList>
    </citation>
    <scope>NUCLEOTIDE SEQUENCE [LARGE SCALE GENOMIC DNA]</scope>
    <source>
        <strain evidence="9 10">CGMCC 1.7054</strain>
    </source>
</reference>
<evidence type="ECO:0000313" key="10">
    <source>
        <dbReference type="Proteomes" id="UP000198881"/>
    </source>
</evidence>
<dbReference type="InterPro" id="IPR015919">
    <property type="entry name" value="Cadherin-like_sf"/>
</dbReference>
<keyword evidence="7" id="KW-0732">Signal</keyword>
<dbReference type="InterPro" id="IPR003137">
    <property type="entry name" value="PA_domain"/>
</dbReference>
<feature type="domain" description="SLH" evidence="8">
    <location>
        <begin position="1189"/>
        <end position="1249"/>
    </location>
</feature>
<dbReference type="SUPFAM" id="SSF49313">
    <property type="entry name" value="Cadherin-like"/>
    <property type="match status" value="2"/>
</dbReference>
<dbReference type="GO" id="GO:0004252">
    <property type="term" value="F:serine-type endopeptidase activity"/>
    <property type="evidence" value="ECO:0007669"/>
    <property type="project" value="UniProtKB-UniRule"/>
</dbReference>
<dbReference type="PROSITE" id="PS51272">
    <property type="entry name" value="SLH"/>
    <property type="match status" value="3"/>
</dbReference>
<dbReference type="Pfam" id="PF05922">
    <property type="entry name" value="Inhibitor_I9"/>
    <property type="match status" value="1"/>
</dbReference>
<dbReference type="InterPro" id="IPR037045">
    <property type="entry name" value="S8pro/Inhibitor_I9_sf"/>
</dbReference>
<dbReference type="Gene3D" id="2.60.40.10">
    <property type="entry name" value="Immunoglobulins"/>
    <property type="match status" value="2"/>
</dbReference>
<dbReference type="InterPro" id="IPR000209">
    <property type="entry name" value="Peptidase_S8/S53_dom"/>
</dbReference>
<dbReference type="SUPFAM" id="SSF54897">
    <property type="entry name" value="Protease propeptides/inhibitors"/>
    <property type="match status" value="1"/>
</dbReference>